<feature type="transmembrane region" description="Helical" evidence="1">
    <location>
        <begin position="120"/>
        <end position="148"/>
    </location>
</feature>
<sequence>MHHTGASRHGAVLIAVAGVAALGWIYLTMTVLAVPDGPRGALGPGMNLLAFGAPVPAFMEALCVPVTLATGLDPQALAVTLAMWIAMVFAMMLPSAAPMIQAYSSALRDLEPSKRKAQRLVALSAGYVSVWTGFAVVACAAQIALVFVGTLSPAMTPLAPALAGMTLLAAGLYQFTPAKQACLGRCRAPVSQAAVRWQIRARSAYRVGLEEGLYCLGCCWALMVVMFAVGIMNVVWMAVLAILMVAEKVTSGMVLPRAVGTGLVVWGALLVLISQPGRLLLGIG</sequence>
<keyword evidence="1" id="KW-1133">Transmembrane helix</keyword>
<evidence type="ECO:0000313" key="2">
    <source>
        <dbReference type="EMBL" id="MDQ0315927.1"/>
    </source>
</evidence>
<dbReference type="Pfam" id="PF09948">
    <property type="entry name" value="PpoB2"/>
    <property type="match status" value="1"/>
</dbReference>
<dbReference type="Proteomes" id="UP001229244">
    <property type="component" value="Unassembled WGS sequence"/>
</dbReference>
<name>A0AAE4AT92_9HYPH</name>
<keyword evidence="1" id="KW-0812">Transmembrane</keyword>
<keyword evidence="3" id="KW-1185">Reference proteome</keyword>
<feature type="transmembrane region" description="Helical" evidence="1">
    <location>
        <begin position="258"/>
        <end position="281"/>
    </location>
</feature>
<keyword evidence="1" id="KW-0472">Membrane</keyword>
<comment type="caution">
    <text evidence="2">The sequence shown here is derived from an EMBL/GenBank/DDBJ whole genome shotgun (WGS) entry which is preliminary data.</text>
</comment>
<accession>A0AAE4AT92</accession>
<proteinExistence type="predicted"/>
<evidence type="ECO:0000256" key="1">
    <source>
        <dbReference type="SAM" id="Phobius"/>
    </source>
</evidence>
<feature type="transmembrane region" description="Helical" evidence="1">
    <location>
        <begin position="46"/>
        <end position="70"/>
    </location>
</feature>
<dbReference type="RefSeq" id="WP_306885755.1">
    <property type="nucleotide sequence ID" value="NZ_JAUSUL010000002.1"/>
</dbReference>
<feature type="transmembrane region" description="Helical" evidence="1">
    <location>
        <begin position="76"/>
        <end position="100"/>
    </location>
</feature>
<feature type="transmembrane region" description="Helical" evidence="1">
    <location>
        <begin position="12"/>
        <end position="34"/>
    </location>
</feature>
<feature type="transmembrane region" description="Helical" evidence="1">
    <location>
        <begin position="213"/>
        <end position="246"/>
    </location>
</feature>
<protein>
    <submittedName>
        <fullName evidence="2">Metal-binding membrane protein</fullName>
    </submittedName>
</protein>
<feature type="transmembrane region" description="Helical" evidence="1">
    <location>
        <begin position="154"/>
        <end position="175"/>
    </location>
</feature>
<dbReference type="EMBL" id="JAUSUL010000002">
    <property type="protein sequence ID" value="MDQ0315927.1"/>
    <property type="molecule type" value="Genomic_DNA"/>
</dbReference>
<reference evidence="2" key="1">
    <citation type="submission" date="2023-07" db="EMBL/GenBank/DDBJ databases">
        <title>Genomic Encyclopedia of Type Strains, Phase IV (KMG-IV): sequencing the most valuable type-strain genomes for metagenomic binning, comparative biology and taxonomic classification.</title>
        <authorList>
            <person name="Goeker M."/>
        </authorList>
    </citation>
    <scope>NUCLEOTIDE SEQUENCE</scope>
    <source>
        <strain evidence="2">DSM 21202</strain>
    </source>
</reference>
<dbReference type="InterPro" id="IPR018688">
    <property type="entry name" value="PpoB2-like"/>
</dbReference>
<gene>
    <name evidence="2" type="ORF">J2S73_002384</name>
</gene>
<dbReference type="AlphaFoldDB" id="A0AAE4AT92"/>
<organism evidence="2 3">
    <name type="scientific">Amorphus orientalis</name>
    <dbReference type="NCBI Taxonomy" id="649198"/>
    <lineage>
        <taxon>Bacteria</taxon>
        <taxon>Pseudomonadati</taxon>
        <taxon>Pseudomonadota</taxon>
        <taxon>Alphaproteobacteria</taxon>
        <taxon>Hyphomicrobiales</taxon>
        <taxon>Amorphaceae</taxon>
        <taxon>Amorphus</taxon>
    </lineage>
</organism>
<evidence type="ECO:0000313" key="3">
    <source>
        <dbReference type="Proteomes" id="UP001229244"/>
    </source>
</evidence>